<comment type="function">
    <text evidence="7">Located at the top of the head of the 30S subunit, it contacts several helices of the 16S rRNA. In the 70S ribosome it contacts the 23S rRNA (bridge B1a) and protein L5 of the 50S subunit (bridge B1b), connecting the 2 subunits; these bridges are implicated in subunit movement. Contacts the tRNAs in the A and P-sites.</text>
</comment>
<dbReference type="PROSITE" id="PS00646">
    <property type="entry name" value="RIBOSOMAL_S13_1"/>
    <property type="match status" value="1"/>
</dbReference>
<feature type="compositionally biased region" description="Basic residues" evidence="9">
    <location>
        <begin position="123"/>
        <end position="132"/>
    </location>
</feature>
<dbReference type="InterPro" id="IPR001892">
    <property type="entry name" value="Ribosomal_uS13"/>
</dbReference>
<comment type="similarity">
    <text evidence="1 7 8">Belongs to the universal ribosomal protein uS13 family.</text>
</comment>
<dbReference type="InterPro" id="IPR027437">
    <property type="entry name" value="Rbsml_uS13_C"/>
</dbReference>
<comment type="subunit">
    <text evidence="7">Part of the 30S ribosomal subunit. Forms a loose heterodimer with protein S19. Forms two bridges to the 50S subunit in the 70S ribosome.</text>
</comment>
<evidence type="ECO:0000256" key="4">
    <source>
        <dbReference type="ARBA" id="ARBA00022980"/>
    </source>
</evidence>
<dbReference type="AlphaFoldDB" id="A0A1W9NZA1"/>
<evidence type="ECO:0000256" key="6">
    <source>
        <dbReference type="ARBA" id="ARBA00035166"/>
    </source>
</evidence>
<evidence type="ECO:0000256" key="5">
    <source>
        <dbReference type="ARBA" id="ARBA00023274"/>
    </source>
</evidence>
<proteinExistence type="inferred from homology"/>
<evidence type="ECO:0000256" key="9">
    <source>
        <dbReference type="SAM" id="MobiDB-lite"/>
    </source>
</evidence>
<dbReference type="GO" id="GO:0003735">
    <property type="term" value="F:structural constituent of ribosome"/>
    <property type="evidence" value="ECO:0007669"/>
    <property type="project" value="InterPro"/>
</dbReference>
<gene>
    <name evidence="7" type="primary">rpsM</name>
    <name evidence="10" type="ORF">B5M47_00505</name>
</gene>
<evidence type="ECO:0000256" key="1">
    <source>
        <dbReference type="ARBA" id="ARBA00008080"/>
    </source>
</evidence>
<dbReference type="Gene3D" id="4.10.910.10">
    <property type="entry name" value="30s ribosomal protein s13, domain 2"/>
    <property type="match status" value="1"/>
</dbReference>
<protein>
    <recommendedName>
        <fullName evidence="6 7">Small ribosomal subunit protein uS13</fullName>
    </recommendedName>
</protein>
<reference evidence="11" key="1">
    <citation type="submission" date="2017-03" db="EMBL/GenBank/DDBJ databases">
        <title>Novel pathways for hydrocarbon cycling and metabolic interdependencies in hydrothermal sediment communities.</title>
        <authorList>
            <person name="Dombrowski N."/>
            <person name="Seitz K."/>
            <person name="Teske A."/>
            <person name="Baker B."/>
        </authorList>
    </citation>
    <scope>NUCLEOTIDE SEQUENCE [LARGE SCALE GENOMIC DNA]</scope>
</reference>
<dbReference type="EMBL" id="MZGJ01000003">
    <property type="protein sequence ID" value="OQX51467.1"/>
    <property type="molecule type" value="Genomic_DNA"/>
</dbReference>
<sequence length="132" mass="14987">MARLVGVEIPDGKKVEYALTYIYGVSLSSAKKIVKQARVDPELRVKDLTSQDLARLNQVIEANYKVEGELRRRIRDDIRRLQAIGAYRGIRHRRSLPVRGQRTRHNARTRKGRKKVAVGGLSAKKKAARAKT</sequence>
<dbReference type="GO" id="GO:0000049">
    <property type="term" value="F:tRNA binding"/>
    <property type="evidence" value="ECO:0007669"/>
    <property type="project" value="UniProtKB-UniRule"/>
</dbReference>
<organism evidence="10 11">
    <name type="scientific">candidate division CPR3 bacterium 4484_211</name>
    <dbReference type="NCBI Taxonomy" id="1968527"/>
    <lineage>
        <taxon>Bacteria</taxon>
        <taxon>Bacteria division CPR3</taxon>
    </lineage>
</organism>
<keyword evidence="3 7" id="KW-0694">RNA-binding</keyword>
<dbReference type="Gene3D" id="1.10.8.50">
    <property type="match status" value="1"/>
</dbReference>
<dbReference type="InterPro" id="IPR019980">
    <property type="entry name" value="Ribosomal_uS13_bac-type"/>
</dbReference>
<feature type="region of interest" description="Disordered" evidence="9">
    <location>
        <begin position="94"/>
        <end position="132"/>
    </location>
</feature>
<dbReference type="STRING" id="1968527.B5M47_00505"/>
<evidence type="ECO:0000313" key="11">
    <source>
        <dbReference type="Proteomes" id="UP000192520"/>
    </source>
</evidence>
<name>A0A1W9NZA1_UNCC3</name>
<dbReference type="Pfam" id="PF00416">
    <property type="entry name" value="Ribosomal_S13"/>
    <property type="match status" value="1"/>
</dbReference>
<evidence type="ECO:0000313" key="10">
    <source>
        <dbReference type="EMBL" id="OQX51467.1"/>
    </source>
</evidence>
<keyword evidence="5 7" id="KW-0687">Ribonucleoprotein</keyword>
<dbReference type="SUPFAM" id="SSF46946">
    <property type="entry name" value="S13-like H2TH domain"/>
    <property type="match status" value="1"/>
</dbReference>
<dbReference type="Proteomes" id="UP000192520">
    <property type="component" value="Unassembled WGS sequence"/>
</dbReference>
<dbReference type="PROSITE" id="PS50159">
    <property type="entry name" value="RIBOSOMAL_S13_2"/>
    <property type="match status" value="1"/>
</dbReference>
<dbReference type="GO" id="GO:0019843">
    <property type="term" value="F:rRNA binding"/>
    <property type="evidence" value="ECO:0007669"/>
    <property type="project" value="UniProtKB-UniRule"/>
</dbReference>
<keyword evidence="7" id="KW-0820">tRNA-binding</keyword>
<dbReference type="GO" id="GO:0005829">
    <property type="term" value="C:cytosol"/>
    <property type="evidence" value="ECO:0007669"/>
    <property type="project" value="TreeGrafter"/>
</dbReference>
<evidence type="ECO:0000256" key="3">
    <source>
        <dbReference type="ARBA" id="ARBA00022884"/>
    </source>
</evidence>
<keyword evidence="2 7" id="KW-0699">rRNA-binding</keyword>
<dbReference type="InterPro" id="IPR010979">
    <property type="entry name" value="Ribosomal_uS13-like_H2TH"/>
</dbReference>
<accession>A0A1W9NZA1</accession>
<dbReference type="PANTHER" id="PTHR10871:SF1">
    <property type="entry name" value="SMALL RIBOSOMAL SUBUNIT PROTEIN US13M"/>
    <property type="match status" value="1"/>
</dbReference>
<dbReference type="FunFam" id="1.10.8.50:FF:000001">
    <property type="entry name" value="30S ribosomal protein S13"/>
    <property type="match status" value="1"/>
</dbReference>
<comment type="caution">
    <text evidence="10">The sequence shown here is derived from an EMBL/GenBank/DDBJ whole genome shotgun (WGS) entry which is preliminary data.</text>
</comment>
<dbReference type="InterPro" id="IPR018269">
    <property type="entry name" value="Ribosomal_uS13_CS"/>
</dbReference>
<evidence type="ECO:0000256" key="8">
    <source>
        <dbReference type="RuleBase" id="RU003830"/>
    </source>
</evidence>
<dbReference type="PIRSF" id="PIRSF002134">
    <property type="entry name" value="Ribosomal_S13"/>
    <property type="match status" value="1"/>
</dbReference>
<keyword evidence="4 7" id="KW-0689">Ribosomal protein</keyword>
<dbReference type="HAMAP" id="MF_01315">
    <property type="entry name" value="Ribosomal_uS13"/>
    <property type="match status" value="1"/>
</dbReference>
<feature type="compositionally biased region" description="Basic residues" evidence="9">
    <location>
        <begin position="94"/>
        <end position="116"/>
    </location>
</feature>
<dbReference type="NCBIfam" id="TIGR03631">
    <property type="entry name" value="uS13_bact"/>
    <property type="match status" value="1"/>
</dbReference>
<evidence type="ECO:0000256" key="7">
    <source>
        <dbReference type="HAMAP-Rule" id="MF_01315"/>
    </source>
</evidence>
<dbReference type="PANTHER" id="PTHR10871">
    <property type="entry name" value="30S RIBOSOMAL PROTEIN S13/40S RIBOSOMAL PROTEIN S18"/>
    <property type="match status" value="1"/>
</dbReference>
<dbReference type="GO" id="GO:0015935">
    <property type="term" value="C:small ribosomal subunit"/>
    <property type="evidence" value="ECO:0007669"/>
    <property type="project" value="TreeGrafter"/>
</dbReference>
<dbReference type="GO" id="GO:0006412">
    <property type="term" value="P:translation"/>
    <property type="evidence" value="ECO:0007669"/>
    <property type="project" value="UniProtKB-UniRule"/>
</dbReference>
<evidence type="ECO:0000256" key="2">
    <source>
        <dbReference type="ARBA" id="ARBA00022730"/>
    </source>
</evidence>